<gene>
    <name evidence="1" type="ORF">D915_001603</name>
</gene>
<dbReference type="AlphaFoldDB" id="A0A4E0RLU4"/>
<keyword evidence="2" id="KW-1185">Reference proteome</keyword>
<organism evidence="1 2">
    <name type="scientific">Fasciola hepatica</name>
    <name type="common">Liver fluke</name>
    <dbReference type="NCBI Taxonomy" id="6192"/>
    <lineage>
        <taxon>Eukaryota</taxon>
        <taxon>Metazoa</taxon>
        <taxon>Spiralia</taxon>
        <taxon>Lophotrochozoa</taxon>
        <taxon>Platyhelminthes</taxon>
        <taxon>Trematoda</taxon>
        <taxon>Digenea</taxon>
        <taxon>Plagiorchiida</taxon>
        <taxon>Echinostomata</taxon>
        <taxon>Echinostomatoidea</taxon>
        <taxon>Fasciolidae</taxon>
        <taxon>Fasciola</taxon>
    </lineage>
</organism>
<reference evidence="1" key="1">
    <citation type="submission" date="2019-03" db="EMBL/GenBank/DDBJ databases">
        <title>Improved annotation for the trematode Fasciola hepatica.</title>
        <authorList>
            <person name="Choi Y.-J."/>
            <person name="Martin J."/>
            <person name="Mitreva M."/>
        </authorList>
    </citation>
    <scope>NUCLEOTIDE SEQUENCE [LARGE SCALE GENOMIC DNA]</scope>
</reference>
<evidence type="ECO:0000313" key="2">
    <source>
        <dbReference type="Proteomes" id="UP000230066"/>
    </source>
</evidence>
<comment type="caution">
    <text evidence="1">The sequence shown here is derived from an EMBL/GenBank/DDBJ whole genome shotgun (WGS) entry which is preliminary data.</text>
</comment>
<sequence>MEFIFPDVMMNRDSTWPSSSMLYWQDVDESQTAANHLTSEQNLIHWLSNVHLGKRFADLIILDGLEKYVKFLGPSDWSGVLRLTSLLEETRMYVHRVTRADEHGHDCRLIIGCGLPRSLPSLMDDLKPNRLPPHNLRGTYVINPQGSPQRFRLSSLENQWALEIENKHGEWFWSTLALARDQSRLSATEWSVKETISELGV</sequence>
<protein>
    <submittedName>
        <fullName evidence="1">Uncharacterized protein</fullName>
    </submittedName>
</protein>
<dbReference type="Proteomes" id="UP000230066">
    <property type="component" value="Unassembled WGS sequence"/>
</dbReference>
<evidence type="ECO:0000313" key="1">
    <source>
        <dbReference type="EMBL" id="THD27641.1"/>
    </source>
</evidence>
<dbReference type="EMBL" id="JXXN02000363">
    <property type="protein sequence ID" value="THD27641.1"/>
    <property type="molecule type" value="Genomic_DNA"/>
</dbReference>
<proteinExistence type="predicted"/>
<accession>A0A4E0RLU4</accession>
<name>A0A4E0RLU4_FASHE</name>